<keyword evidence="5" id="KW-1185">Reference proteome</keyword>
<dbReference type="SUPFAM" id="SSF56672">
    <property type="entry name" value="DNA/RNA polymerases"/>
    <property type="match status" value="1"/>
</dbReference>
<dbReference type="AlphaFoldDB" id="A0A5C6F956"/>
<protein>
    <submittedName>
        <fullName evidence="4">Group II intron-encoded protein LtrA</fullName>
    </submittedName>
</protein>
<comment type="caution">
    <text evidence="4">The sequence shown here is derived from an EMBL/GenBank/DDBJ whole genome shotgun (WGS) entry which is preliminary data.</text>
</comment>
<dbReference type="Proteomes" id="UP000318288">
    <property type="component" value="Unassembled WGS sequence"/>
</dbReference>
<reference evidence="4 5" key="1">
    <citation type="submission" date="2019-02" db="EMBL/GenBank/DDBJ databases">
        <title>Deep-cultivation of Planctomycetes and their phenomic and genomic characterization uncovers novel biology.</title>
        <authorList>
            <person name="Wiegand S."/>
            <person name="Jogler M."/>
            <person name="Boedeker C."/>
            <person name="Pinto D."/>
            <person name="Vollmers J."/>
            <person name="Rivas-Marin E."/>
            <person name="Kohn T."/>
            <person name="Peeters S.H."/>
            <person name="Heuer A."/>
            <person name="Rast P."/>
            <person name="Oberbeckmann S."/>
            <person name="Bunk B."/>
            <person name="Jeske O."/>
            <person name="Meyerdierks A."/>
            <person name="Storesund J.E."/>
            <person name="Kallscheuer N."/>
            <person name="Luecker S."/>
            <person name="Lage O.M."/>
            <person name="Pohl T."/>
            <person name="Merkel B.J."/>
            <person name="Hornburger P."/>
            <person name="Mueller R.-W."/>
            <person name="Bruemmer F."/>
            <person name="Labrenz M."/>
            <person name="Spormann A.M."/>
            <person name="Op Den Camp H."/>
            <person name="Overmann J."/>
            <person name="Amann R."/>
            <person name="Jetten M.S.M."/>
            <person name="Mascher T."/>
            <person name="Medema M.H."/>
            <person name="Devos D.P."/>
            <person name="Kaster A.-K."/>
            <person name="Ovreas L."/>
            <person name="Rohde M."/>
            <person name="Galperin M.Y."/>
            <person name="Jogler C."/>
        </authorList>
    </citation>
    <scope>NUCLEOTIDE SEQUENCE [LARGE SCALE GENOMIC DNA]</scope>
    <source>
        <strain evidence="4 5">Poly51</strain>
    </source>
</reference>
<feature type="compositionally biased region" description="Low complexity" evidence="2">
    <location>
        <begin position="16"/>
        <end position="28"/>
    </location>
</feature>
<dbReference type="PANTHER" id="PTHR34047:SF8">
    <property type="entry name" value="PROTEIN YKFC"/>
    <property type="match status" value="1"/>
</dbReference>
<dbReference type="InterPro" id="IPR000477">
    <property type="entry name" value="RT_dom"/>
</dbReference>
<dbReference type="InterPro" id="IPR051083">
    <property type="entry name" value="GrpII_Intron_Splice-Mob/Def"/>
</dbReference>
<proteinExistence type="inferred from homology"/>
<evidence type="ECO:0000259" key="3">
    <source>
        <dbReference type="PROSITE" id="PS50878"/>
    </source>
</evidence>
<gene>
    <name evidence="4" type="primary">ltrA_1</name>
    <name evidence="4" type="ORF">Poly51_28770</name>
</gene>
<evidence type="ECO:0000256" key="2">
    <source>
        <dbReference type="SAM" id="MobiDB-lite"/>
    </source>
</evidence>
<name>A0A5C6F956_9BACT</name>
<dbReference type="PROSITE" id="PS50878">
    <property type="entry name" value="RT_POL"/>
    <property type="match status" value="1"/>
</dbReference>
<feature type="domain" description="Reverse transcriptase" evidence="3">
    <location>
        <begin position="119"/>
        <end position="289"/>
    </location>
</feature>
<comment type="similarity">
    <text evidence="1">Belongs to the bacterial reverse transcriptase family.</text>
</comment>
<dbReference type="PANTHER" id="PTHR34047">
    <property type="entry name" value="NUCLEAR INTRON MATURASE 1, MITOCHONDRIAL-RELATED"/>
    <property type="match status" value="1"/>
</dbReference>
<organism evidence="4 5">
    <name type="scientific">Rubripirellula tenax</name>
    <dbReference type="NCBI Taxonomy" id="2528015"/>
    <lineage>
        <taxon>Bacteria</taxon>
        <taxon>Pseudomonadati</taxon>
        <taxon>Planctomycetota</taxon>
        <taxon>Planctomycetia</taxon>
        <taxon>Pirellulales</taxon>
        <taxon>Pirellulaceae</taxon>
        <taxon>Rubripirellula</taxon>
    </lineage>
</organism>
<accession>A0A5C6F956</accession>
<dbReference type="Pfam" id="PF00078">
    <property type="entry name" value="RVT_1"/>
    <property type="match status" value="1"/>
</dbReference>
<evidence type="ECO:0000313" key="4">
    <source>
        <dbReference type="EMBL" id="TWU56957.1"/>
    </source>
</evidence>
<feature type="region of interest" description="Disordered" evidence="2">
    <location>
        <begin position="1"/>
        <end position="52"/>
    </location>
</feature>
<dbReference type="InterPro" id="IPR043502">
    <property type="entry name" value="DNA/RNA_pol_sf"/>
</dbReference>
<evidence type="ECO:0000313" key="5">
    <source>
        <dbReference type="Proteomes" id="UP000318288"/>
    </source>
</evidence>
<sequence>MNASGKSDGPIVPMTSANNDAAEASAESVEVRRPARRNTSRPNLDRTLKPGYRRSRGLLGVRETAKNRRDLKFSNLLHHINPELLTASFHKLRKKAALGVDGISWHEYETDLEERIDDLHGRIHRGAFRAKPSKRVYIEKSDGKKRPLGIPSLEDKIVQHAVRTVIECIYEEDFVGFSYGFRPRCSQHQALDALATGIDEKRVNWILDADIEGFFDNIDRDWLVKFIEHRIGDKRIVRLILKWLNAGIIEDTDWSDNGKGTPQGAILSPILANVFLHYVFDLWIGQWRK</sequence>
<evidence type="ECO:0000256" key="1">
    <source>
        <dbReference type="ARBA" id="ARBA00034120"/>
    </source>
</evidence>
<dbReference type="EMBL" id="SJPW01000003">
    <property type="protein sequence ID" value="TWU56957.1"/>
    <property type="molecule type" value="Genomic_DNA"/>
</dbReference>
<dbReference type="CDD" id="cd01651">
    <property type="entry name" value="RT_G2_intron"/>
    <property type="match status" value="1"/>
</dbReference>